<dbReference type="GO" id="GO:0043531">
    <property type="term" value="F:ADP binding"/>
    <property type="evidence" value="ECO:0007669"/>
    <property type="project" value="TreeGrafter"/>
</dbReference>
<feature type="domain" description="ATP synthase alpha subunit C-terminal" evidence="12">
    <location>
        <begin position="372"/>
        <end position="497"/>
    </location>
</feature>
<dbReference type="GO" id="GO:0046933">
    <property type="term" value="F:proton-transporting ATP synthase activity, rotational mechanism"/>
    <property type="evidence" value="ECO:0007669"/>
    <property type="project" value="InterPro"/>
</dbReference>
<dbReference type="InterPro" id="IPR000793">
    <property type="entry name" value="ATP_synth_asu_C"/>
</dbReference>
<evidence type="ECO:0000256" key="9">
    <source>
        <dbReference type="ARBA" id="ARBA00023196"/>
    </source>
</evidence>
<dbReference type="GO" id="GO:0005524">
    <property type="term" value="F:ATP binding"/>
    <property type="evidence" value="ECO:0007669"/>
    <property type="project" value="UniProtKB-KW"/>
</dbReference>
<dbReference type="InterPro" id="IPR005294">
    <property type="entry name" value="ATP_synth_F1_asu"/>
</dbReference>
<evidence type="ECO:0000259" key="13">
    <source>
        <dbReference type="Pfam" id="PF02874"/>
    </source>
</evidence>
<dbReference type="InterPro" id="IPR023366">
    <property type="entry name" value="ATP_synth_asu-like_sf"/>
</dbReference>
<dbReference type="NCBIfam" id="TIGR00962">
    <property type="entry name" value="atpA"/>
    <property type="match status" value="1"/>
</dbReference>
<keyword evidence="4" id="KW-0547">Nucleotide-binding</keyword>
<evidence type="ECO:0000256" key="1">
    <source>
        <dbReference type="ARBA" id="ARBA00004370"/>
    </source>
</evidence>
<dbReference type="PIRSF" id="PIRSF039088">
    <property type="entry name" value="F_ATPase_subunit_alpha"/>
    <property type="match status" value="1"/>
</dbReference>
<dbReference type="InterPro" id="IPR004100">
    <property type="entry name" value="ATPase_F1/V1/A1_a/bsu_N"/>
</dbReference>
<dbReference type="SUPFAM" id="SSF50615">
    <property type="entry name" value="N-terminal domain of alpha and beta subunits of F1 ATP synthase"/>
    <property type="match status" value="1"/>
</dbReference>
<keyword evidence="5" id="KW-0067">ATP-binding</keyword>
<dbReference type="CDD" id="cd01132">
    <property type="entry name" value="F1-ATPase_alpha_CD"/>
    <property type="match status" value="1"/>
</dbReference>
<evidence type="ECO:0000256" key="10">
    <source>
        <dbReference type="ARBA" id="ARBA00023310"/>
    </source>
</evidence>
<dbReference type="EMBL" id="JX684077">
    <property type="protein sequence ID" value="AGF92925.1"/>
    <property type="molecule type" value="Genomic_DNA"/>
</dbReference>
<protein>
    <submittedName>
        <fullName evidence="14">F0F1 ATP synthase subunit alpha</fullName>
    </submittedName>
</protein>
<evidence type="ECO:0000256" key="4">
    <source>
        <dbReference type="ARBA" id="ARBA00022741"/>
    </source>
</evidence>
<accession>M1PPB2</accession>
<dbReference type="Pfam" id="PF00306">
    <property type="entry name" value="ATP-synt_ab_C"/>
    <property type="match status" value="1"/>
</dbReference>
<evidence type="ECO:0000256" key="2">
    <source>
        <dbReference type="ARBA" id="ARBA00008936"/>
    </source>
</evidence>
<name>M1PPB2_9ZZZZ</name>
<dbReference type="InterPro" id="IPR027417">
    <property type="entry name" value="P-loop_NTPase"/>
</dbReference>
<dbReference type="SUPFAM" id="SSF47917">
    <property type="entry name" value="C-terminal domain of alpha and beta subunits of F1 ATP synthase"/>
    <property type="match status" value="1"/>
</dbReference>
<keyword evidence="8" id="KW-0472">Membrane</keyword>
<dbReference type="InterPro" id="IPR000194">
    <property type="entry name" value="ATPase_F1/V1/A1_a/bsu_nucl-bd"/>
</dbReference>
<sequence length="512" mass="56284">MVEIKSDEITGLIKEQIKGYDYSLSMEEEGVVVEAGDGIARIFGLENAMSMEILEFPGGINGLAMSLEEDSIGAILFGDVEDVEEGDKVKRTGKVLETKVGPELRGRVVSPLGEPRDGKGEINTDQTRDIEMKAPGVVKRQPVEVPLQTGYKSIDALTPIGRGQRELIIGDRRTGKSAIAIDTILNQKETDVHCFYVAIGQKTSTIAKVVDTLRKNGAMEYTTVITANAEDPTPMQYIAPYAGTAMAEHYMYNGQDAFIVYDDLSKHAVAYREISLLLRRPPGREAYPGDIFYTHSRLLERAAKLNDEMGGGSLTAFPIVETKAGDISAYIPTNVISITDGQIYLESDLFNEGFRPAINVGDSVSRVGGAAQNDAMQEIAGELRLEMAQYRDLEAFAEFASELDEESQAQLARGERVMEMLKQDQYQPMPVERQAVSLYAAANGYIDDLAVDEVKEYEEAMHNHLETHYEDVLVDLKETAELTEDIEEELKRALAEFDDTFKGGGDASGSGD</sequence>
<dbReference type="PROSITE" id="PS00152">
    <property type="entry name" value="ATPASE_ALPHA_BETA"/>
    <property type="match status" value="1"/>
</dbReference>
<evidence type="ECO:0000313" key="15">
    <source>
        <dbReference type="EMBL" id="AGF93323.1"/>
    </source>
</evidence>
<evidence type="ECO:0000256" key="6">
    <source>
        <dbReference type="ARBA" id="ARBA00022967"/>
    </source>
</evidence>
<dbReference type="Pfam" id="PF02874">
    <property type="entry name" value="ATP-synt_ab_N"/>
    <property type="match status" value="1"/>
</dbReference>
<feature type="domain" description="ATPase F1/V1/A1 complex alpha/beta subunit N-terminal" evidence="13">
    <location>
        <begin position="27"/>
        <end position="93"/>
    </location>
</feature>
<keyword evidence="10" id="KW-0066">ATP synthesis</keyword>
<feature type="domain" description="ATPase F1/V1/A1 complex alpha/beta subunit nucleotide-binding" evidence="11">
    <location>
        <begin position="150"/>
        <end position="365"/>
    </location>
</feature>
<dbReference type="Gene3D" id="3.40.50.300">
    <property type="entry name" value="P-loop containing nucleotide triphosphate hydrolases"/>
    <property type="match status" value="1"/>
</dbReference>
<dbReference type="PANTHER" id="PTHR48082">
    <property type="entry name" value="ATP SYNTHASE SUBUNIT ALPHA, MITOCHONDRIAL"/>
    <property type="match status" value="1"/>
</dbReference>
<dbReference type="NCBIfam" id="NF009884">
    <property type="entry name" value="PRK13343.1"/>
    <property type="match status" value="1"/>
</dbReference>
<dbReference type="HAMAP" id="MF_01346">
    <property type="entry name" value="ATP_synth_alpha_bact"/>
    <property type="match status" value="1"/>
</dbReference>
<dbReference type="PANTHER" id="PTHR48082:SF2">
    <property type="entry name" value="ATP SYNTHASE SUBUNIT ALPHA, MITOCHONDRIAL"/>
    <property type="match status" value="1"/>
</dbReference>
<reference evidence="14" key="1">
    <citation type="journal article" date="2013" name="Syst. Appl. Microbiol.">
        <title>New insights into the archaeal diversity of a hypersaline microbial mat obtained by a metagenomic approach.</title>
        <authorList>
            <person name="Lopez-Lopez A."/>
            <person name="Richter M."/>
            <person name="Pena A."/>
            <person name="Tamames J."/>
            <person name="Rossello-Mora R."/>
        </authorList>
    </citation>
    <scope>NUCLEOTIDE SEQUENCE</scope>
</reference>
<dbReference type="SUPFAM" id="SSF52540">
    <property type="entry name" value="P-loop containing nucleoside triphosphate hydrolases"/>
    <property type="match status" value="1"/>
</dbReference>
<dbReference type="FunFam" id="3.40.50.300:FF:000002">
    <property type="entry name" value="ATP synthase subunit alpha"/>
    <property type="match status" value="1"/>
</dbReference>
<evidence type="ECO:0000259" key="12">
    <source>
        <dbReference type="Pfam" id="PF00306"/>
    </source>
</evidence>
<keyword evidence="3" id="KW-0813">Transport</keyword>
<dbReference type="InterPro" id="IPR033732">
    <property type="entry name" value="ATP_synth_F1_a_nt-bd_dom"/>
</dbReference>
<evidence type="ECO:0000256" key="3">
    <source>
        <dbReference type="ARBA" id="ARBA00022448"/>
    </source>
</evidence>
<dbReference type="CDD" id="cd18116">
    <property type="entry name" value="ATP-synt_F1_alpha_N"/>
    <property type="match status" value="1"/>
</dbReference>
<evidence type="ECO:0000259" key="11">
    <source>
        <dbReference type="Pfam" id="PF00006"/>
    </source>
</evidence>
<dbReference type="Gene3D" id="2.40.30.20">
    <property type="match status" value="1"/>
</dbReference>
<comment type="similarity">
    <text evidence="2">Belongs to the ATPase alpha/beta chains family.</text>
</comment>
<keyword evidence="6" id="KW-1278">Translocase</keyword>
<dbReference type="Pfam" id="PF00006">
    <property type="entry name" value="ATP-synt_ab"/>
    <property type="match status" value="1"/>
</dbReference>
<dbReference type="GO" id="GO:0045259">
    <property type="term" value="C:proton-transporting ATP synthase complex"/>
    <property type="evidence" value="ECO:0007669"/>
    <property type="project" value="UniProtKB-KW"/>
</dbReference>
<gene>
    <name evidence="15" type="ORF">FLSS-22_0017</name>
    <name evidence="14" type="ORF">FLSS-5_0016</name>
</gene>
<evidence type="ECO:0000256" key="5">
    <source>
        <dbReference type="ARBA" id="ARBA00022840"/>
    </source>
</evidence>
<dbReference type="CDD" id="cd18113">
    <property type="entry name" value="ATP-synt_F1_alpha_C"/>
    <property type="match status" value="1"/>
</dbReference>
<organism evidence="14">
    <name type="scientific">uncultured organism</name>
    <dbReference type="NCBI Taxonomy" id="155900"/>
    <lineage>
        <taxon>unclassified sequences</taxon>
        <taxon>environmental samples</taxon>
    </lineage>
</organism>
<dbReference type="InterPro" id="IPR038376">
    <property type="entry name" value="ATP_synth_asu_C_sf"/>
</dbReference>
<keyword evidence="9" id="KW-0139">CF(1)</keyword>
<dbReference type="Gene3D" id="1.20.150.20">
    <property type="entry name" value="ATP synthase alpha/beta chain, C-terminal domain"/>
    <property type="match status" value="1"/>
</dbReference>
<dbReference type="AlphaFoldDB" id="M1PPB2"/>
<evidence type="ECO:0000256" key="7">
    <source>
        <dbReference type="ARBA" id="ARBA00023065"/>
    </source>
</evidence>
<evidence type="ECO:0000313" key="14">
    <source>
        <dbReference type="EMBL" id="AGF92925.1"/>
    </source>
</evidence>
<keyword evidence="7" id="KW-0406">Ion transport</keyword>
<dbReference type="EMBL" id="JX684088">
    <property type="protein sequence ID" value="AGF93323.1"/>
    <property type="molecule type" value="Genomic_DNA"/>
</dbReference>
<comment type="subcellular location">
    <subcellularLocation>
        <location evidence="1">Membrane</location>
    </subcellularLocation>
</comment>
<proteinExistence type="inferred from homology"/>
<dbReference type="InterPro" id="IPR036121">
    <property type="entry name" value="ATPase_F1/V1/A1_a/bsu_N_sf"/>
</dbReference>
<dbReference type="InterPro" id="IPR020003">
    <property type="entry name" value="ATPase_a/bsu_AS"/>
</dbReference>
<dbReference type="FunFam" id="1.20.150.20:FF:000001">
    <property type="entry name" value="ATP synthase subunit alpha"/>
    <property type="match status" value="1"/>
</dbReference>
<evidence type="ECO:0000256" key="8">
    <source>
        <dbReference type="ARBA" id="ARBA00023136"/>
    </source>
</evidence>